<evidence type="ECO:0000256" key="8">
    <source>
        <dbReference type="ARBA" id="ARBA00031174"/>
    </source>
</evidence>
<protein>
    <recommendedName>
        <fullName evidence="4">Sodium-dependent dicarboxylate transporter SdcS</fullName>
    </recommendedName>
    <alternativeName>
        <fullName evidence="8">Na(+)/dicarboxylate symporter</fullName>
    </alternativeName>
</protein>
<dbReference type="AlphaFoldDB" id="A0A939HB10"/>
<dbReference type="PANTHER" id="PTHR10283:SF82">
    <property type="entry name" value="SOLUTE CARRIER FAMILY 13 MEMBER 2"/>
    <property type="match status" value="1"/>
</dbReference>
<dbReference type="InterPro" id="IPR030676">
    <property type="entry name" value="CitT-rel"/>
</dbReference>
<dbReference type="Proteomes" id="UP000664218">
    <property type="component" value="Unassembled WGS sequence"/>
</dbReference>
<dbReference type="InterPro" id="IPR001898">
    <property type="entry name" value="SLC13A/DASS"/>
</dbReference>
<comment type="subcellular location">
    <subcellularLocation>
        <location evidence="1">Membrane</location>
        <topology evidence="1">Multi-pass membrane protein</topology>
    </subcellularLocation>
</comment>
<feature type="transmembrane region" description="Helical" evidence="9">
    <location>
        <begin position="211"/>
        <end position="234"/>
    </location>
</feature>
<feature type="transmembrane region" description="Helical" evidence="9">
    <location>
        <begin position="73"/>
        <end position="96"/>
    </location>
</feature>
<evidence type="ECO:0000256" key="2">
    <source>
        <dbReference type="ARBA" id="ARBA00006772"/>
    </source>
</evidence>
<feature type="transmembrane region" description="Helical" evidence="9">
    <location>
        <begin position="179"/>
        <end position="199"/>
    </location>
</feature>
<accession>A0A939HB10</accession>
<dbReference type="Pfam" id="PF00939">
    <property type="entry name" value="Na_sulph_symp"/>
    <property type="match status" value="1"/>
</dbReference>
<proteinExistence type="inferred from homology"/>
<feature type="transmembrane region" description="Helical" evidence="9">
    <location>
        <begin position="444"/>
        <end position="465"/>
    </location>
</feature>
<evidence type="ECO:0000256" key="5">
    <source>
        <dbReference type="ARBA" id="ARBA00022692"/>
    </source>
</evidence>
<keyword evidence="11" id="KW-1185">Reference proteome</keyword>
<evidence type="ECO:0000256" key="3">
    <source>
        <dbReference type="ARBA" id="ARBA00007349"/>
    </source>
</evidence>
<evidence type="ECO:0000313" key="11">
    <source>
        <dbReference type="Proteomes" id="UP000664218"/>
    </source>
</evidence>
<sequence length="470" mass="51116">MKGIIGAVLAVAVLMFFVLAPTMEGITVEGQRAMGIFLFALIMWVARPIPIYQTSIIAILILPLLNVVEDQEVAFGTLGFDIIWLMVAAFVLSSAINHTNLGKRLALTLVTKLGTTPKGTLAAFMLANFLVAFLVPSTTARAALFVPLVLVLLEVYKQIPGESKLGKLMTLQGVQNNAFATSMVMTATSAQVLAIGFINQMTGARMGYMEWLMGSIPQAIFSAIVMFFIGYKIYKVKNSLDGLTESKEILKRQLKELGPISDKEKRAALIFAFTILSWATGNYQESWFGFEISTEQTAVISMLLCLLPGIGVLEWKQADIKWDLMVFSAGAYAVGNAFNDTGGAGWMIGGLVEKFGLESMNHSLVALILIFTTVFSHMVFTSKTVRTTILIPTIITLAQTIGMDPVPIAMACSFGIAYTITLVPHSKVNALYFGTGYFTVTDQLKLGLLACAVGSVGISLTYFTWLQFLY</sequence>
<feature type="transmembrane region" description="Helical" evidence="9">
    <location>
        <begin position="35"/>
        <end position="61"/>
    </location>
</feature>
<evidence type="ECO:0000256" key="1">
    <source>
        <dbReference type="ARBA" id="ARBA00004141"/>
    </source>
</evidence>
<evidence type="ECO:0000313" key="10">
    <source>
        <dbReference type="EMBL" id="MBO1264305.1"/>
    </source>
</evidence>
<dbReference type="PANTHER" id="PTHR10283">
    <property type="entry name" value="SOLUTE CARRIER FAMILY 13 MEMBER"/>
    <property type="match status" value="1"/>
</dbReference>
<organism evidence="10 11">
    <name type="scientific">Proteiniclasticum aestuarii</name>
    <dbReference type="NCBI Taxonomy" id="2817862"/>
    <lineage>
        <taxon>Bacteria</taxon>
        <taxon>Bacillati</taxon>
        <taxon>Bacillota</taxon>
        <taxon>Clostridia</taxon>
        <taxon>Eubacteriales</taxon>
        <taxon>Clostridiaceae</taxon>
        <taxon>Proteiniclasticum</taxon>
    </lineage>
</organism>
<gene>
    <name evidence="10" type="ORF">J3A84_04530</name>
</gene>
<evidence type="ECO:0000256" key="6">
    <source>
        <dbReference type="ARBA" id="ARBA00022989"/>
    </source>
</evidence>
<feature type="transmembrane region" description="Helical" evidence="9">
    <location>
        <begin position="401"/>
        <end position="424"/>
    </location>
</feature>
<comment type="similarity">
    <text evidence="2">Belongs to the SLC13A/DASS transporter (TC 2.A.47) family. NADC subfamily.</text>
</comment>
<feature type="transmembrane region" description="Helical" evidence="9">
    <location>
        <begin position="297"/>
        <end position="315"/>
    </location>
</feature>
<feature type="transmembrane region" description="Helical" evidence="9">
    <location>
        <begin position="359"/>
        <end position="380"/>
    </location>
</feature>
<feature type="transmembrane region" description="Helical" evidence="9">
    <location>
        <begin position="116"/>
        <end position="135"/>
    </location>
</feature>
<dbReference type="PIRSF" id="PIRSF002457">
    <property type="entry name" value="DASS"/>
    <property type="match status" value="1"/>
</dbReference>
<dbReference type="GO" id="GO:1905039">
    <property type="term" value="P:carboxylic acid transmembrane transport"/>
    <property type="evidence" value="ECO:0007669"/>
    <property type="project" value="UniProtKB-ARBA"/>
</dbReference>
<evidence type="ECO:0000256" key="9">
    <source>
        <dbReference type="SAM" id="Phobius"/>
    </source>
</evidence>
<dbReference type="NCBIfam" id="TIGR00785">
    <property type="entry name" value="dass"/>
    <property type="match status" value="1"/>
</dbReference>
<reference evidence="10" key="1">
    <citation type="submission" date="2021-03" db="EMBL/GenBank/DDBJ databases">
        <title>Proteiniclasticum marinus sp. nov., isolated from tidal flat sediment.</title>
        <authorList>
            <person name="Namirimu T."/>
            <person name="Yang J.-A."/>
            <person name="Yang S.-H."/>
            <person name="Kim Y.-J."/>
            <person name="Kwon K.K."/>
        </authorList>
    </citation>
    <scope>NUCLEOTIDE SEQUENCE</scope>
    <source>
        <strain evidence="10">SCR006</strain>
    </source>
</reference>
<dbReference type="GO" id="GO:0005886">
    <property type="term" value="C:plasma membrane"/>
    <property type="evidence" value="ECO:0007669"/>
    <property type="project" value="TreeGrafter"/>
</dbReference>
<feature type="transmembrane region" description="Helical" evidence="9">
    <location>
        <begin position="322"/>
        <end position="339"/>
    </location>
</feature>
<keyword evidence="6 9" id="KW-1133">Transmembrane helix</keyword>
<keyword evidence="7 9" id="KW-0472">Membrane</keyword>
<dbReference type="GO" id="GO:0008514">
    <property type="term" value="F:organic anion transmembrane transporter activity"/>
    <property type="evidence" value="ECO:0007669"/>
    <property type="project" value="UniProtKB-ARBA"/>
</dbReference>
<name>A0A939HB10_9CLOT</name>
<evidence type="ECO:0000256" key="4">
    <source>
        <dbReference type="ARBA" id="ARBA00020150"/>
    </source>
</evidence>
<dbReference type="EMBL" id="JAFNJU010000003">
    <property type="protein sequence ID" value="MBO1264305.1"/>
    <property type="molecule type" value="Genomic_DNA"/>
</dbReference>
<keyword evidence="5 9" id="KW-0812">Transmembrane</keyword>
<evidence type="ECO:0000256" key="7">
    <source>
        <dbReference type="ARBA" id="ARBA00023136"/>
    </source>
</evidence>
<comment type="caution">
    <text evidence="10">The sequence shown here is derived from an EMBL/GenBank/DDBJ whole genome shotgun (WGS) entry which is preliminary data.</text>
</comment>
<comment type="similarity">
    <text evidence="3">Belongs to the SLC13A/DASS transporter (TC 2.A.47) family. DIT1 subfamily.</text>
</comment>